<protein>
    <submittedName>
        <fullName evidence="2">Glycosyltransferase family 2 protein</fullName>
    </submittedName>
</protein>
<evidence type="ECO:0000313" key="3">
    <source>
        <dbReference type="Proteomes" id="UP000315525"/>
    </source>
</evidence>
<dbReference type="InterPro" id="IPR029044">
    <property type="entry name" value="Nucleotide-diphossugar_trans"/>
</dbReference>
<evidence type="ECO:0000313" key="2">
    <source>
        <dbReference type="EMBL" id="TET47397.1"/>
    </source>
</evidence>
<dbReference type="InterPro" id="IPR001173">
    <property type="entry name" value="Glyco_trans_2-like"/>
</dbReference>
<dbReference type="AlphaFoldDB" id="A0A523UXZ8"/>
<dbReference type="PANTHER" id="PTHR48090:SF7">
    <property type="entry name" value="RFBJ PROTEIN"/>
    <property type="match status" value="1"/>
</dbReference>
<dbReference type="PANTHER" id="PTHR48090">
    <property type="entry name" value="UNDECAPRENYL-PHOSPHATE 4-DEOXY-4-FORMAMIDO-L-ARABINOSE TRANSFERASE-RELATED"/>
    <property type="match status" value="1"/>
</dbReference>
<accession>A0A523UXZ8</accession>
<dbReference type="SUPFAM" id="SSF53448">
    <property type="entry name" value="Nucleotide-diphospho-sugar transferases"/>
    <property type="match status" value="1"/>
</dbReference>
<dbReference type="InterPro" id="IPR050256">
    <property type="entry name" value="Glycosyltransferase_2"/>
</dbReference>
<dbReference type="Proteomes" id="UP000315525">
    <property type="component" value="Unassembled WGS sequence"/>
</dbReference>
<dbReference type="Gene3D" id="3.90.550.10">
    <property type="entry name" value="Spore Coat Polysaccharide Biosynthesis Protein SpsA, Chain A"/>
    <property type="match status" value="1"/>
</dbReference>
<dbReference type="EMBL" id="SOJN01000022">
    <property type="protein sequence ID" value="TET47397.1"/>
    <property type="molecule type" value="Genomic_DNA"/>
</dbReference>
<dbReference type="CDD" id="cd04179">
    <property type="entry name" value="DPM_DPG-synthase_like"/>
    <property type="match status" value="1"/>
</dbReference>
<sequence length="224" mass="25142">MKLSVIIPVYNEATTIKKVLQRVSSVPQEKEIIVVDDCSSDGTRDILRNLAMPDMRLIFHERNMGKGAAIRTGLKEAKGDAVIAQDADLEYDPTEFVALMNPIKQGRAAVVYGSRFKGGGKFLLKSRFANRVLTALTNLLFGCHLSDMETCYKCMRIDVAKSIQIKSNGFEVEPEITAKILKRGFHIWEVPITYRGRSSSEGKKIGWKDGLKAIVALIRYRFKE</sequence>
<comment type="caution">
    <text evidence="2">The sequence shown here is derived from an EMBL/GenBank/DDBJ whole genome shotgun (WGS) entry which is preliminary data.</text>
</comment>
<evidence type="ECO:0000259" key="1">
    <source>
        <dbReference type="Pfam" id="PF00535"/>
    </source>
</evidence>
<keyword evidence="2" id="KW-0808">Transferase</keyword>
<proteinExistence type="predicted"/>
<gene>
    <name evidence="2" type="ORF">E3J62_01565</name>
</gene>
<dbReference type="Pfam" id="PF00535">
    <property type="entry name" value="Glycos_transf_2"/>
    <property type="match status" value="1"/>
</dbReference>
<feature type="domain" description="Glycosyltransferase 2-like" evidence="1">
    <location>
        <begin position="4"/>
        <end position="161"/>
    </location>
</feature>
<reference evidence="2 3" key="1">
    <citation type="submission" date="2019-03" db="EMBL/GenBank/DDBJ databases">
        <title>Metabolic potential of uncultured bacteria and archaea associated with petroleum seepage in deep-sea sediments.</title>
        <authorList>
            <person name="Dong X."/>
            <person name="Hubert C."/>
        </authorList>
    </citation>
    <scope>NUCLEOTIDE SEQUENCE [LARGE SCALE GENOMIC DNA]</scope>
    <source>
        <strain evidence="2">E44_bin18</strain>
    </source>
</reference>
<name>A0A523UXZ8_UNCT6</name>
<organism evidence="2 3">
    <name type="scientific">candidate division TA06 bacterium</name>
    <dbReference type="NCBI Taxonomy" id="2250710"/>
    <lineage>
        <taxon>Bacteria</taxon>
        <taxon>Bacteria division TA06</taxon>
    </lineage>
</organism>
<dbReference type="GO" id="GO:0016740">
    <property type="term" value="F:transferase activity"/>
    <property type="evidence" value="ECO:0007669"/>
    <property type="project" value="UniProtKB-KW"/>
</dbReference>